<accession>A0A392N1N6</accession>
<dbReference type="Proteomes" id="UP000265520">
    <property type="component" value="Unassembled WGS sequence"/>
</dbReference>
<sequence length="78" mass="8485">MKKRKRVQRVTGAAEPADQGVVAVEVQPAEVNRYRGVGGSLRPKPIAHTPFVGGNEQKDKKTTKKTTKNATKKTTKKG</sequence>
<reference evidence="2 3" key="1">
    <citation type="journal article" date="2018" name="Front. Plant Sci.">
        <title>Red Clover (Trifolium pratense) and Zigzag Clover (T. medium) - A Picture of Genomic Similarities and Differences.</title>
        <authorList>
            <person name="Dluhosova J."/>
            <person name="Istvanek J."/>
            <person name="Nedelnik J."/>
            <person name="Repkova J."/>
        </authorList>
    </citation>
    <scope>NUCLEOTIDE SEQUENCE [LARGE SCALE GENOMIC DNA]</scope>
    <source>
        <strain evidence="3">cv. 10/8</strain>
        <tissue evidence="2">Leaf</tissue>
    </source>
</reference>
<keyword evidence="3" id="KW-1185">Reference proteome</keyword>
<dbReference type="EMBL" id="LXQA010025619">
    <property type="protein sequence ID" value="MCH93717.1"/>
    <property type="molecule type" value="Genomic_DNA"/>
</dbReference>
<protein>
    <submittedName>
        <fullName evidence="2">Uncharacterized protein</fullName>
    </submittedName>
</protein>
<dbReference type="AlphaFoldDB" id="A0A392N1N6"/>
<proteinExistence type="predicted"/>
<evidence type="ECO:0000313" key="3">
    <source>
        <dbReference type="Proteomes" id="UP000265520"/>
    </source>
</evidence>
<feature type="compositionally biased region" description="Basic residues" evidence="1">
    <location>
        <begin position="61"/>
        <end position="78"/>
    </location>
</feature>
<name>A0A392N1N6_9FABA</name>
<evidence type="ECO:0000256" key="1">
    <source>
        <dbReference type="SAM" id="MobiDB-lite"/>
    </source>
</evidence>
<feature type="region of interest" description="Disordered" evidence="1">
    <location>
        <begin position="36"/>
        <end position="78"/>
    </location>
</feature>
<comment type="caution">
    <text evidence="2">The sequence shown here is derived from an EMBL/GenBank/DDBJ whole genome shotgun (WGS) entry which is preliminary data.</text>
</comment>
<organism evidence="2 3">
    <name type="scientific">Trifolium medium</name>
    <dbReference type="NCBI Taxonomy" id="97028"/>
    <lineage>
        <taxon>Eukaryota</taxon>
        <taxon>Viridiplantae</taxon>
        <taxon>Streptophyta</taxon>
        <taxon>Embryophyta</taxon>
        <taxon>Tracheophyta</taxon>
        <taxon>Spermatophyta</taxon>
        <taxon>Magnoliopsida</taxon>
        <taxon>eudicotyledons</taxon>
        <taxon>Gunneridae</taxon>
        <taxon>Pentapetalae</taxon>
        <taxon>rosids</taxon>
        <taxon>fabids</taxon>
        <taxon>Fabales</taxon>
        <taxon>Fabaceae</taxon>
        <taxon>Papilionoideae</taxon>
        <taxon>50 kb inversion clade</taxon>
        <taxon>NPAAA clade</taxon>
        <taxon>Hologalegina</taxon>
        <taxon>IRL clade</taxon>
        <taxon>Trifolieae</taxon>
        <taxon>Trifolium</taxon>
    </lineage>
</organism>
<evidence type="ECO:0000313" key="2">
    <source>
        <dbReference type="EMBL" id="MCH93717.1"/>
    </source>
</evidence>